<feature type="region of interest" description="Disordered" evidence="1">
    <location>
        <begin position="43"/>
        <end position="66"/>
    </location>
</feature>
<sequence>MPATPVTRRGGQHASFLPLFLLRAGSERVDWAGWRRNTLAVPNHAHYPPLNETPGCPLIHHPRHDA</sequence>
<proteinExistence type="predicted"/>
<organism evidence="2 3">
    <name type="scientific">Portunus trituberculatus</name>
    <name type="common">Swimming crab</name>
    <name type="synonym">Neptunus trituberculatus</name>
    <dbReference type="NCBI Taxonomy" id="210409"/>
    <lineage>
        <taxon>Eukaryota</taxon>
        <taxon>Metazoa</taxon>
        <taxon>Ecdysozoa</taxon>
        <taxon>Arthropoda</taxon>
        <taxon>Crustacea</taxon>
        <taxon>Multicrustacea</taxon>
        <taxon>Malacostraca</taxon>
        <taxon>Eumalacostraca</taxon>
        <taxon>Eucarida</taxon>
        <taxon>Decapoda</taxon>
        <taxon>Pleocyemata</taxon>
        <taxon>Brachyura</taxon>
        <taxon>Eubrachyura</taxon>
        <taxon>Portunoidea</taxon>
        <taxon>Portunidae</taxon>
        <taxon>Portuninae</taxon>
        <taxon>Portunus</taxon>
    </lineage>
</organism>
<comment type="caution">
    <text evidence="2">The sequence shown here is derived from an EMBL/GenBank/DDBJ whole genome shotgun (WGS) entry which is preliminary data.</text>
</comment>
<evidence type="ECO:0000313" key="3">
    <source>
        <dbReference type="Proteomes" id="UP000324222"/>
    </source>
</evidence>
<dbReference type="AlphaFoldDB" id="A0A5B7FE40"/>
<name>A0A5B7FE40_PORTR</name>
<reference evidence="2 3" key="1">
    <citation type="submission" date="2019-05" db="EMBL/GenBank/DDBJ databases">
        <title>Another draft genome of Portunus trituberculatus and its Hox gene families provides insights of decapod evolution.</title>
        <authorList>
            <person name="Jeong J.-H."/>
            <person name="Song I."/>
            <person name="Kim S."/>
            <person name="Choi T."/>
            <person name="Kim D."/>
            <person name="Ryu S."/>
            <person name="Kim W."/>
        </authorList>
    </citation>
    <scope>NUCLEOTIDE SEQUENCE [LARGE SCALE GENOMIC DNA]</scope>
    <source>
        <tissue evidence="2">Muscle</tissue>
    </source>
</reference>
<accession>A0A5B7FE40</accession>
<keyword evidence="3" id="KW-1185">Reference proteome</keyword>
<gene>
    <name evidence="2" type="ORF">E2C01_039181</name>
</gene>
<evidence type="ECO:0000256" key="1">
    <source>
        <dbReference type="SAM" id="MobiDB-lite"/>
    </source>
</evidence>
<evidence type="ECO:0000313" key="2">
    <source>
        <dbReference type="EMBL" id="MPC45481.1"/>
    </source>
</evidence>
<dbReference type="EMBL" id="VSRR010006748">
    <property type="protein sequence ID" value="MPC45481.1"/>
    <property type="molecule type" value="Genomic_DNA"/>
</dbReference>
<protein>
    <submittedName>
        <fullName evidence="2">Uncharacterized protein</fullName>
    </submittedName>
</protein>
<dbReference type="Proteomes" id="UP000324222">
    <property type="component" value="Unassembled WGS sequence"/>
</dbReference>